<accession>M1PD98</accession>
<evidence type="ECO:0000313" key="1">
    <source>
        <dbReference type="EMBL" id="AGF79572.1"/>
    </source>
</evidence>
<proteinExistence type="predicted"/>
<protein>
    <submittedName>
        <fullName evidence="1">Uncharacterized protein</fullName>
    </submittedName>
</protein>
<keyword evidence="2" id="KW-1185">Reference proteome</keyword>
<dbReference type="RefSeq" id="WP_015405256.1">
    <property type="nucleotide sequence ID" value="NC_020304.1"/>
</dbReference>
<evidence type="ECO:0000313" key="2">
    <source>
        <dbReference type="Proteomes" id="UP000011721"/>
    </source>
</evidence>
<dbReference type="KEGG" id="dsf:UWK_03043"/>
<dbReference type="STRING" id="1167006.UWK_03043"/>
<dbReference type="Proteomes" id="UP000011721">
    <property type="component" value="Chromosome"/>
</dbReference>
<gene>
    <name evidence="1" type="ordered locus">UWK_03043</name>
</gene>
<dbReference type="EMBL" id="CP003985">
    <property type="protein sequence ID" value="AGF79572.1"/>
    <property type="molecule type" value="Genomic_DNA"/>
</dbReference>
<organism evidence="1 2">
    <name type="scientific">Desulfocapsa sulfexigens (strain DSM 10523 / SB164P1)</name>
    <dbReference type="NCBI Taxonomy" id="1167006"/>
    <lineage>
        <taxon>Bacteria</taxon>
        <taxon>Pseudomonadati</taxon>
        <taxon>Thermodesulfobacteriota</taxon>
        <taxon>Desulfobulbia</taxon>
        <taxon>Desulfobulbales</taxon>
        <taxon>Desulfocapsaceae</taxon>
        <taxon>Desulfocapsa</taxon>
    </lineage>
</organism>
<sequence>MKILLKTHNLELIRETTTSMDRCLRIALGRFLVSSNKVTVRLTDFSVLKEPLIKSVLSFLASEKEVRLLPREGADIAIKP</sequence>
<dbReference type="HOGENOM" id="CLU_2584070_0_0_7"/>
<dbReference type="AlphaFoldDB" id="M1PD98"/>
<reference evidence="2" key="1">
    <citation type="journal article" date="2013" name="Stand. Genomic Sci.">
        <title>Complete genome sequence of Desulfocapsa sulfexigens, a marine deltaproteobacterium specialized in disproportionating inorganic sulfur compounds.</title>
        <authorList>
            <person name="Finster K.W."/>
            <person name="Kjeldsen K.U."/>
            <person name="Kube M."/>
            <person name="Reinhardt R."/>
            <person name="Mussmann M."/>
            <person name="Amann R."/>
            <person name="Schreiber L."/>
        </authorList>
    </citation>
    <scope>NUCLEOTIDE SEQUENCE [LARGE SCALE GENOMIC DNA]</scope>
    <source>
        <strain evidence="2">DSM 10523 / SB164P1</strain>
    </source>
</reference>
<name>M1PD98_DESSD</name>